<gene>
    <name evidence="2" type="ORF">LTRI10_LOCUS11375</name>
    <name evidence="3" type="ORF">LTRI10_LOCUS42707</name>
</gene>
<protein>
    <submittedName>
        <fullName evidence="2">Uncharacterized protein</fullName>
    </submittedName>
</protein>
<dbReference type="AlphaFoldDB" id="A0AAV2D7M9"/>
<evidence type="ECO:0000313" key="3">
    <source>
        <dbReference type="EMBL" id="CAL1402728.1"/>
    </source>
</evidence>
<evidence type="ECO:0000313" key="2">
    <source>
        <dbReference type="EMBL" id="CAL1368017.1"/>
    </source>
</evidence>
<evidence type="ECO:0000256" key="1">
    <source>
        <dbReference type="SAM" id="MobiDB-lite"/>
    </source>
</evidence>
<reference evidence="2 4" key="1">
    <citation type="submission" date="2024-04" db="EMBL/GenBank/DDBJ databases">
        <authorList>
            <person name="Fracassetti M."/>
        </authorList>
    </citation>
    <scope>NUCLEOTIDE SEQUENCE [LARGE SCALE GENOMIC DNA]</scope>
</reference>
<evidence type="ECO:0000313" key="4">
    <source>
        <dbReference type="Proteomes" id="UP001497516"/>
    </source>
</evidence>
<sequence>MVKTEDTQAPKRDDAGERMRRRTDNAAAADNAGEKSVGGRRRTMGRRRREIADREASALLSAKGKR</sequence>
<feature type="region of interest" description="Disordered" evidence="1">
    <location>
        <begin position="1"/>
        <end position="66"/>
    </location>
</feature>
<accession>A0AAV2D7M9</accession>
<proteinExistence type="predicted"/>
<dbReference type="EMBL" id="OZ034820">
    <property type="protein sequence ID" value="CAL1402728.1"/>
    <property type="molecule type" value="Genomic_DNA"/>
</dbReference>
<name>A0AAV2D7M9_9ROSI</name>
<organism evidence="2 4">
    <name type="scientific">Linum trigynum</name>
    <dbReference type="NCBI Taxonomy" id="586398"/>
    <lineage>
        <taxon>Eukaryota</taxon>
        <taxon>Viridiplantae</taxon>
        <taxon>Streptophyta</taxon>
        <taxon>Embryophyta</taxon>
        <taxon>Tracheophyta</taxon>
        <taxon>Spermatophyta</taxon>
        <taxon>Magnoliopsida</taxon>
        <taxon>eudicotyledons</taxon>
        <taxon>Gunneridae</taxon>
        <taxon>Pentapetalae</taxon>
        <taxon>rosids</taxon>
        <taxon>fabids</taxon>
        <taxon>Malpighiales</taxon>
        <taxon>Linaceae</taxon>
        <taxon>Linum</taxon>
    </lineage>
</organism>
<keyword evidence="4" id="KW-1185">Reference proteome</keyword>
<dbReference type="EMBL" id="OZ034815">
    <property type="protein sequence ID" value="CAL1368017.1"/>
    <property type="molecule type" value="Genomic_DNA"/>
</dbReference>
<dbReference type="Proteomes" id="UP001497516">
    <property type="component" value="Chromosome 7"/>
</dbReference>
<feature type="compositionally biased region" description="Basic and acidic residues" evidence="1">
    <location>
        <begin position="1"/>
        <end position="24"/>
    </location>
</feature>
<dbReference type="Proteomes" id="UP001497516">
    <property type="component" value="Chromosome 2"/>
</dbReference>
<feature type="compositionally biased region" description="Basic residues" evidence="1">
    <location>
        <begin position="38"/>
        <end position="49"/>
    </location>
</feature>